<evidence type="ECO:0000313" key="2">
    <source>
        <dbReference type="Proteomes" id="UP000650467"/>
    </source>
</evidence>
<dbReference type="PANTHER" id="PTHR43721">
    <property type="entry name" value="ELONGATION FACTOR TU-RELATED"/>
    <property type="match status" value="1"/>
</dbReference>
<accession>A0A835TK49</accession>
<dbReference type="Proteomes" id="UP000650467">
    <property type="component" value="Unassembled WGS sequence"/>
</dbReference>
<dbReference type="SUPFAM" id="SSF50447">
    <property type="entry name" value="Translation proteins"/>
    <property type="match status" value="1"/>
</dbReference>
<dbReference type="AlphaFoldDB" id="A0A835TK49"/>
<dbReference type="EMBL" id="JAEHOC010000007">
    <property type="protein sequence ID" value="KAG2440310.1"/>
    <property type="molecule type" value="Genomic_DNA"/>
</dbReference>
<sequence>MFRGQSKGLDLVRLFYNLLPQRQRWVDKQRELAEFVIDETFGVPGVGTVVAGTVKRGIITPNTMLLLGESAGCWQRGKVGAC</sequence>
<reference evidence="1" key="1">
    <citation type="journal article" date="2020" name="bioRxiv">
        <title>Comparative genomics of Chlamydomonas.</title>
        <authorList>
            <person name="Craig R.J."/>
            <person name="Hasan A.R."/>
            <person name="Ness R.W."/>
            <person name="Keightley P.D."/>
        </authorList>
    </citation>
    <scope>NUCLEOTIDE SEQUENCE</scope>
    <source>
        <strain evidence="1">SAG 7.73</strain>
    </source>
</reference>
<keyword evidence="2" id="KW-1185">Reference proteome</keyword>
<dbReference type="GO" id="GO:0003746">
    <property type="term" value="F:translation elongation factor activity"/>
    <property type="evidence" value="ECO:0007669"/>
    <property type="project" value="TreeGrafter"/>
</dbReference>
<protein>
    <submittedName>
        <fullName evidence="1">Uncharacterized protein</fullName>
    </submittedName>
</protein>
<name>A0A835TK49_CHLIN</name>
<proteinExistence type="predicted"/>
<comment type="caution">
    <text evidence="1">The sequence shown here is derived from an EMBL/GenBank/DDBJ whole genome shotgun (WGS) entry which is preliminary data.</text>
</comment>
<dbReference type="OrthoDB" id="248233at2759"/>
<gene>
    <name evidence="1" type="ORF">HXX76_004418</name>
</gene>
<dbReference type="InterPro" id="IPR009000">
    <property type="entry name" value="Transl_B-barrel_sf"/>
</dbReference>
<dbReference type="InterPro" id="IPR050055">
    <property type="entry name" value="EF-Tu_GTPase"/>
</dbReference>
<dbReference type="PANTHER" id="PTHR43721:SF9">
    <property type="entry name" value="GTP-BINDING PROTEIN 1"/>
    <property type="match status" value="1"/>
</dbReference>
<organism evidence="1 2">
    <name type="scientific">Chlamydomonas incerta</name>
    <dbReference type="NCBI Taxonomy" id="51695"/>
    <lineage>
        <taxon>Eukaryota</taxon>
        <taxon>Viridiplantae</taxon>
        <taxon>Chlorophyta</taxon>
        <taxon>core chlorophytes</taxon>
        <taxon>Chlorophyceae</taxon>
        <taxon>CS clade</taxon>
        <taxon>Chlamydomonadales</taxon>
        <taxon>Chlamydomonadaceae</taxon>
        <taxon>Chlamydomonas</taxon>
    </lineage>
</organism>
<dbReference type="Gene3D" id="2.40.30.10">
    <property type="entry name" value="Translation factors"/>
    <property type="match status" value="1"/>
</dbReference>
<evidence type="ECO:0000313" key="1">
    <source>
        <dbReference type="EMBL" id="KAG2440310.1"/>
    </source>
</evidence>